<evidence type="ECO:0000259" key="2">
    <source>
        <dbReference type="Pfam" id="PF13439"/>
    </source>
</evidence>
<protein>
    <submittedName>
        <fullName evidence="3">Glycosyltransferase</fullName>
    </submittedName>
</protein>
<feature type="domain" description="Glycosyl transferase family 1" evidence="1">
    <location>
        <begin position="190"/>
        <end position="343"/>
    </location>
</feature>
<comment type="caution">
    <text evidence="3">The sequence shown here is derived from an EMBL/GenBank/DDBJ whole genome shotgun (WGS) entry which is preliminary data.</text>
</comment>
<name>A0A3A4QQF6_9BACT</name>
<dbReference type="PANTHER" id="PTHR12526:SF630">
    <property type="entry name" value="GLYCOSYLTRANSFERASE"/>
    <property type="match status" value="1"/>
</dbReference>
<feature type="domain" description="Glycosyltransferase subfamily 4-like N-terminal" evidence="2">
    <location>
        <begin position="22"/>
        <end position="177"/>
    </location>
</feature>
<dbReference type="Gene3D" id="3.40.50.2000">
    <property type="entry name" value="Glycogen Phosphorylase B"/>
    <property type="match status" value="2"/>
</dbReference>
<keyword evidence="3" id="KW-0808">Transferase</keyword>
<dbReference type="SUPFAM" id="SSF53756">
    <property type="entry name" value="UDP-Glycosyltransferase/glycogen phosphorylase"/>
    <property type="match status" value="1"/>
</dbReference>
<proteinExistence type="predicted"/>
<dbReference type="InterPro" id="IPR001296">
    <property type="entry name" value="Glyco_trans_1"/>
</dbReference>
<dbReference type="CDD" id="cd03808">
    <property type="entry name" value="GT4_CapM-like"/>
    <property type="match status" value="1"/>
</dbReference>
<dbReference type="Pfam" id="PF00534">
    <property type="entry name" value="Glycos_transf_1"/>
    <property type="match status" value="1"/>
</dbReference>
<gene>
    <name evidence="3" type="ORF">C4541_12640</name>
</gene>
<dbReference type="Proteomes" id="UP000266426">
    <property type="component" value="Unassembled WGS sequence"/>
</dbReference>
<dbReference type="PANTHER" id="PTHR12526">
    <property type="entry name" value="GLYCOSYLTRANSFERASE"/>
    <property type="match status" value="1"/>
</dbReference>
<dbReference type="InterPro" id="IPR028098">
    <property type="entry name" value="Glyco_trans_4-like_N"/>
</dbReference>
<evidence type="ECO:0000259" key="1">
    <source>
        <dbReference type="Pfam" id="PF00534"/>
    </source>
</evidence>
<dbReference type="AlphaFoldDB" id="A0A3A4QQF6"/>
<accession>A0A3A4QQF6</accession>
<evidence type="ECO:0000313" key="4">
    <source>
        <dbReference type="Proteomes" id="UP000266426"/>
    </source>
</evidence>
<organism evidence="3 4">
    <name type="scientific">Candidatus Auribacter fodinae</name>
    <dbReference type="NCBI Taxonomy" id="2093366"/>
    <lineage>
        <taxon>Bacteria</taxon>
        <taxon>Pseudomonadati</taxon>
        <taxon>Candidatus Auribacterota</taxon>
        <taxon>Candidatus Auribacteria</taxon>
        <taxon>Candidatus Auribacterales</taxon>
        <taxon>Candidatus Auribacteraceae</taxon>
        <taxon>Candidatus Auribacter</taxon>
    </lineage>
</organism>
<dbReference type="EMBL" id="QZJZ01000097">
    <property type="protein sequence ID" value="RJP56310.1"/>
    <property type="molecule type" value="Genomic_DNA"/>
</dbReference>
<dbReference type="Pfam" id="PF13439">
    <property type="entry name" value="Glyco_transf_4"/>
    <property type="match status" value="1"/>
</dbReference>
<reference evidence="3 4" key="1">
    <citation type="journal article" date="2017" name="ISME J.">
        <title>Energy and carbon metabolisms in a deep terrestrial subsurface fluid microbial community.</title>
        <authorList>
            <person name="Momper L."/>
            <person name="Jungbluth S.P."/>
            <person name="Lee M.D."/>
            <person name="Amend J.P."/>
        </authorList>
    </citation>
    <scope>NUCLEOTIDE SEQUENCE [LARGE SCALE GENOMIC DNA]</scope>
    <source>
        <strain evidence="3">SURF_26</strain>
    </source>
</reference>
<sequence length="371" mass="41777">MVLAKKRETNLKILHLTTDSAIGGTEKMIIQVAGSLNDRGFVSYVVSLKPGLPLKEQCSKMNITCLSVEMRSKFDISALFRLYALIRDIKPDILHTYLFHSNILGRIIGRIARVPVIISGQRNVDLWRKWYHNIIDRISSRFCRYIIANSYAGQRFLIDAVRMPPAKVMVIHNGVDFQSVRSSFTNTAYQNKPLTLVTVASLTRKKGHEFLFEALKTKRGKWLLILVGTGREKERLKQLCEEYGLCDKINFAGFKTEIRSFLEQADIFILPSLWEGLPVALMEAMAFGCACVATDVGGVPELISDRQNGLLVPPGDSQALRNAIDCLHDSPDMRVMLGQAAAKTIREHFSVRKMIDTLSDVYTVAVEDVQR</sequence>
<evidence type="ECO:0000313" key="3">
    <source>
        <dbReference type="EMBL" id="RJP56310.1"/>
    </source>
</evidence>
<dbReference type="GO" id="GO:0016757">
    <property type="term" value="F:glycosyltransferase activity"/>
    <property type="evidence" value="ECO:0007669"/>
    <property type="project" value="InterPro"/>
</dbReference>